<proteinExistence type="predicted"/>
<dbReference type="Proteomes" id="UP000254107">
    <property type="component" value="Unassembled WGS sequence"/>
</dbReference>
<dbReference type="GeneID" id="302269553"/>
<dbReference type="PANTHER" id="PTHR32097:SF17">
    <property type="entry name" value="CAMP-BINDING PROTEIN 1-RELATED"/>
    <property type="match status" value="1"/>
</dbReference>
<dbReference type="EMBL" id="UGQC01000001">
    <property type="protein sequence ID" value="STY99540.1"/>
    <property type="molecule type" value="Genomic_DNA"/>
</dbReference>
<organism evidence="3 5">
    <name type="scientific">Moraxella lacunata</name>
    <dbReference type="NCBI Taxonomy" id="477"/>
    <lineage>
        <taxon>Bacteria</taxon>
        <taxon>Pseudomonadati</taxon>
        <taxon>Pseudomonadota</taxon>
        <taxon>Gammaproteobacteria</taxon>
        <taxon>Moraxellales</taxon>
        <taxon>Moraxellaceae</taxon>
        <taxon>Moraxella</taxon>
    </lineage>
</organism>
<dbReference type="GO" id="GO:0046690">
    <property type="term" value="P:response to tellurium ion"/>
    <property type="evidence" value="ECO:0007669"/>
    <property type="project" value="UniProtKB-KW"/>
</dbReference>
<evidence type="ECO:0000313" key="5">
    <source>
        <dbReference type="Proteomes" id="UP000191025"/>
    </source>
</evidence>
<dbReference type="AlphaFoldDB" id="A0A1V4H352"/>
<keyword evidence="6" id="KW-1185">Reference proteome</keyword>
<protein>
    <submittedName>
        <fullName evidence="4">Uncharacterized proteins involved in stress response, homologs of TerZ and putative cAMP-binding protein CABP1</fullName>
    </submittedName>
</protein>
<dbReference type="InterPro" id="IPR003325">
    <property type="entry name" value="TerD"/>
</dbReference>
<evidence type="ECO:0000313" key="3">
    <source>
        <dbReference type="EMBL" id="OPH39342.1"/>
    </source>
</evidence>
<reference evidence="5" key="1">
    <citation type="submission" date="2017-03" db="EMBL/GenBank/DDBJ databases">
        <title>Draft genome sequence of Moraxella equi CCUG 4950T type strain.</title>
        <authorList>
            <person name="Salva-Serra F."/>
            <person name="Engstrom-Jakobsson H."/>
            <person name="Thorell K."/>
            <person name="Jaen-Luchoro D."/>
            <person name="Gonzales-Siles L."/>
            <person name="Karlsson R."/>
            <person name="Yazdan S."/>
            <person name="Boulund F."/>
            <person name="Johnning A."/>
            <person name="Engstrand L."/>
            <person name="Kristiansson E."/>
            <person name="Moore E."/>
        </authorList>
    </citation>
    <scope>NUCLEOTIDE SEQUENCE [LARGE SCALE GENOMIC DNA]</scope>
    <source>
        <strain evidence="5">CCUG 4441</strain>
    </source>
</reference>
<dbReference type="RefSeq" id="WP_062497989.1">
    <property type="nucleotide sequence ID" value="NZ_MXAN01000004.1"/>
</dbReference>
<accession>A0A1V4H352</accession>
<dbReference type="Pfam" id="PF02342">
    <property type="entry name" value="TerD"/>
    <property type="match status" value="1"/>
</dbReference>
<reference evidence="3" key="2">
    <citation type="submission" date="2017-03" db="EMBL/GenBank/DDBJ databases">
        <authorList>
            <person name="Afonso C.L."/>
            <person name="Miller P.J."/>
            <person name="Scott M.A."/>
            <person name="Spackman E."/>
            <person name="Goraichik I."/>
            <person name="Dimitrov K.M."/>
            <person name="Suarez D.L."/>
            <person name="Swayne D.E."/>
        </authorList>
    </citation>
    <scope>NUCLEOTIDE SEQUENCE</scope>
    <source>
        <strain evidence="3">CCUG 4441</strain>
    </source>
</reference>
<dbReference type="PANTHER" id="PTHR32097">
    <property type="entry name" value="CAMP-BINDING PROTEIN 1-RELATED"/>
    <property type="match status" value="1"/>
</dbReference>
<dbReference type="EMBL" id="MXAN01000004">
    <property type="protein sequence ID" value="OPH39342.1"/>
    <property type="molecule type" value="Genomic_DNA"/>
</dbReference>
<dbReference type="CDD" id="cd06974">
    <property type="entry name" value="TerD_like"/>
    <property type="match status" value="1"/>
</dbReference>
<evidence type="ECO:0000313" key="6">
    <source>
        <dbReference type="Proteomes" id="UP000254107"/>
    </source>
</evidence>
<sequence length="225" mass="24914">MTDFNQHKDKDNPSLKTFFEPKTLTELGVYGRTLTVSVNYEACQFEKTGVLAFVRKIPLLKGLTPFRSPTLDMDIDLSCVMLDGSHQVLDKIWYGNVRSADESVRHVGSLAGAGHFEETLMPQELISVKLNELPSAAQRLVFVMSSHHKHPLFQAKKGITKISDDDSIIHAYELATITAGEHGVVAWVVERDGDDFRISAPQKVLGTSFNPAKLADELDKLASGF</sequence>
<evidence type="ECO:0000313" key="4">
    <source>
        <dbReference type="EMBL" id="STY99540.1"/>
    </source>
</evidence>
<dbReference type="Proteomes" id="UP000191025">
    <property type="component" value="Unassembled WGS sequence"/>
</dbReference>
<dbReference type="InterPro" id="IPR051324">
    <property type="entry name" value="Stress/Tellurium_Resist"/>
</dbReference>
<keyword evidence="1" id="KW-0778">Tellurium resistance</keyword>
<name>A0A1V4H352_MORLA</name>
<gene>
    <name evidence="3" type="ORF">B5J94_00750</name>
    <name evidence="4" type="ORF">NCTC7911_00916</name>
</gene>
<feature type="domain" description="TerD" evidence="2">
    <location>
        <begin position="69"/>
        <end position="200"/>
    </location>
</feature>
<evidence type="ECO:0000256" key="1">
    <source>
        <dbReference type="ARBA" id="ARBA00022686"/>
    </source>
</evidence>
<dbReference type="Gene3D" id="2.60.60.30">
    <property type="entry name" value="sav2460 like domains"/>
    <property type="match status" value="1"/>
</dbReference>
<evidence type="ECO:0000259" key="2">
    <source>
        <dbReference type="Pfam" id="PF02342"/>
    </source>
</evidence>
<reference evidence="4 6" key="3">
    <citation type="submission" date="2018-06" db="EMBL/GenBank/DDBJ databases">
        <authorList>
            <consortium name="Pathogen Informatics"/>
            <person name="Doyle S."/>
        </authorList>
    </citation>
    <scope>NUCLEOTIDE SEQUENCE [LARGE SCALE GENOMIC DNA]</scope>
    <source>
        <strain evidence="4 6">NCTC7911</strain>
    </source>
</reference>